<evidence type="ECO:0000313" key="2">
    <source>
        <dbReference type="Proteomes" id="UP000298173"/>
    </source>
</evidence>
<dbReference type="OrthoDB" id="3177103at2"/>
<dbReference type="Gene3D" id="3.90.550.10">
    <property type="entry name" value="Spore Coat Polysaccharide Biosynthesis Protein SpsA, Chain A"/>
    <property type="match status" value="1"/>
</dbReference>
<keyword evidence="2" id="KW-1185">Reference proteome</keyword>
<comment type="caution">
    <text evidence="1">The sequence shown here is derived from an EMBL/GenBank/DDBJ whole genome shotgun (WGS) entry which is preliminary data.</text>
</comment>
<dbReference type="InterPro" id="IPR029044">
    <property type="entry name" value="Nucleotide-diphossugar_trans"/>
</dbReference>
<sequence length="274" mass="30320">MSASDAPLSAPTRQVPEYRSDVLSERSSRYCVAIFVINEGSKVRAQVAEMHSLNFQIDVLIADGGSTDGSLDLEFLRANGVRTLLTKTGAGGLSAQMRVALAYALDEGYEGVIVVDGNGKDDISAIPDFARRLDEGYDHVQGSRFIPGGRAINTPRSRLVGLRFIHAPLMSIAARRWQTDTTNGFRAYSSRLLLDPQVSPFRDIFRTYELHYHLAIESSRLHRFRTTETPVTRAYPASGKTPTKISPIRGNSHVLAVLFRAVTGRYRLRDIGHD</sequence>
<organism evidence="1 2">
    <name type="scientific">Cryobacterium glaciale</name>
    <dbReference type="NCBI Taxonomy" id="1259145"/>
    <lineage>
        <taxon>Bacteria</taxon>
        <taxon>Bacillati</taxon>
        <taxon>Actinomycetota</taxon>
        <taxon>Actinomycetes</taxon>
        <taxon>Micrococcales</taxon>
        <taxon>Microbacteriaceae</taxon>
        <taxon>Cryobacterium</taxon>
    </lineage>
</organism>
<dbReference type="AlphaFoldDB" id="A0A4V3I8E0"/>
<dbReference type="CDD" id="cd04179">
    <property type="entry name" value="DPM_DPG-synthase_like"/>
    <property type="match status" value="1"/>
</dbReference>
<protein>
    <submittedName>
        <fullName evidence="1">Glycosyltransferase family 2 protein</fullName>
    </submittedName>
</protein>
<dbReference type="Proteomes" id="UP000298173">
    <property type="component" value="Unassembled WGS sequence"/>
</dbReference>
<reference evidence="1 2" key="1">
    <citation type="submission" date="2019-03" db="EMBL/GenBank/DDBJ databases">
        <title>Genomics of glacier-inhabiting Cryobacterium strains.</title>
        <authorList>
            <person name="Liu Q."/>
            <person name="Xin Y.-H."/>
        </authorList>
    </citation>
    <scope>NUCLEOTIDE SEQUENCE [LARGE SCALE GENOMIC DNA]</scope>
    <source>
        <strain evidence="1 2">HLT2-23</strain>
    </source>
</reference>
<gene>
    <name evidence="1" type="ORF">E3O06_07080</name>
</gene>
<dbReference type="GO" id="GO:0016740">
    <property type="term" value="F:transferase activity"/>
    <property type="evidence" value="ECO:0007669"/>
    <property type="project" value="UniProtKB-KW"/>
</dbReference>
<dbReference type="SUPFAM" id="SSF53448">
    <property type="entry name" value="Nucleotide-diphospho-sugar transferases"/>
    <property type="match status" value="1"/>
</dbReference>
<keyword evidence="1" id="KW-0808">Transferase</keyword>
<proteinExistence type="predicted"/>
<accession>A0A4V3I8E0</accession>
<dbReference type="EMBL" id="SOEY01000012">
    <property type="protein sequence ID" value="TFB74349.1"/>
    <property type="molecule type" value="Genomic_DNA"/>
</dbReference>
<name>A0A4V3I8E0_9MICO</name>
<evidence type="ECO:0000313" key="1">
    <source>
        <dbReference type="EMBL" id="TFB74349.1"/>
    </source>
</evidence>